<accession>A0A3N4IPM9</accession>
<reference evidence="1 2" key="1">
    <citation type="journal article" date="2018" name="Nat. Ecol. Evol.">
        <title>Pezizomycetes genomes reveal the molecular basis of ectomycorrhizal truffle lifestyle.</title>
        <authorList>
            <person name="Murat C."/>
            <person name="Payen T."/>
            <person name="Noel B."/>
            <person name="Kuo A."/>
            <person name="Morin E."/>
            <person name="Chen J."/>
            <person name="Kohler A."/>
            <person name="Krizsan K."/>
            <person name="Balestrini R."/>
            <person name="Da Silva C."/>
            <person name="Montanini B."/>
            <person name="Hainaut M."/>
            <person name="Levati E."/>
            <person name="Barry K.W."/>
            <person name="Belfiori B."/>
            <person name="Cichocki N."/>
            <person name="Clum A."/>
            <person name="Dockter R.B."/>
            <person name="Fauchery L."/>
            <person name="Guy J."/>
            <person name="Iotti M."/>
            <person name="Le Tacon F."/>
            <person name="Lindquist E.A."/>
            <person name="Lipzen A."/>
            <person name="Malagnac F."/>
            <person name="Mello A."/>
            <person name="Molinier V."/>
            <person name="Miyauchi S."/>
            <person name="Poulain J."/>
            <person name="Riccioni C."/>
            <person name="Rubini A."/>
            <person name="Sitrit Y."/>
            <person name="Splivallo R."/>
            <person name="Traeger S."/>
            <person name="Wang M."/>
            <person name="Zifcakova L."/>
            <person name="Wipf D."/>
            <person name="Zambonelli A."/>
            <person name="Paolocci F."/>
            <person name="Nowrousian M."/>
            <person name="Ottonello S."/>
            <person name="Baldrian P."/>
            <person name="Spatafora J.W."/>
            <person name="Henrissat B."/>
            <person name="Nagy L.G."/>
            <person name="Aury J.M."/>
            <person name="Wincker P."/>
            <person name="Grigoriev I.V."/>
            <person name="Bonfante P."/>
            <person name="Martin F.M."/>
        </authorList>
    </citation>
    <scope>NUCLEOTIDE SEQUENCE [LARGE SCALE GENOMIC DNA]</scope>
    <source>
        <strain evidence="1 2">RN42</strain>
    </source>
</reference>
<evidence type="ECO:0000313" key="2">
    <source>
        <dbReference type="Proteomes" id="UP000275078"/>
    </source>
</evidence>
<protein>
    <submittedName>
        <fullName evidence="1">Uncharacterized protein</fullName>
    </submittedName>
</protein>
<keyword evidence="2" id="KW-1185">Reference proteome</keyword>
<gene>
    <name evidence="1" type="ORF">BJ508DRAFT_410023</name>
</gene>
<dbReference type="Proteomes" id="UP000275078">
    <property type="component" value="Unassembled WGS sequence"/>
</dbReference>
<sequence length="53" mass="5892">MILWMYPDALGIFEWLESCASELTGLPSSTYRETLQSCTRAHADLSGLAVSRL</sequence>
<proteinExistence type="predicted"/>
<name>A0A3N4IPM9_ASCIM</name>
<evidence type="ECO:0000313" key="1">
    <source>
        <dbReference type="EMBL" id="RPA88143.1"/>
    </source>
</evidence>
<dbReference type="EMBL" id="ML119645">
    <property type="protein sequence ID" value="RPA88143.1"/>
    <property type="molecule type" value="Genomic_DNA"/>
</dbReference>
<dbReference type="AlphaFoldDB" id="A0A3N4IPM9"/>
<organism evidence="1 2">
    <name type="scientific">Ascobolus immersus RN42</name>
    <dbReference type="NCBI Taxonomy" id="1160509"/>
    <lineage>
        <taxon>Eukaryota</taxon>
        <taxon>Fungi</taxon>
        <taxon>Dikarya</taxon>
        <taxon>Ascomycota</taxon>
        <taxon>Pezizomycotina</taxon>
        <taxon>Pezizomycetes</taxon>
        <taxon>Pezizales</taxon>
        <taxon>Ascobolaceae</taxon>
        <taxon>Ascobolus</taxon>
    </lineage>
</organism>